<dbReference type="AlphaFoldDB" id="A0A9P1H536"/>
<proteinExistence type="inferred from homology"/>
<dbReference type="Gene3D" id="3.30.70.2460">
    <property type="entry name" value="Rad4, beta-hairpin domain BHD3"/>
    <property type="match status" value="1"/>
</dbReference>
<accession>A0A9P1H536</accession>
<feature type="compositionally biased region" description="Low complexity" evidence="6">
    <location>
        <begin position="539"/>
        <end position="557"/>
    </location>
</feature>
<dbReference type="CDD" id="cd02440">
    <property type="entry name" value="AdoMet_MTases"/>
    <property type="match status" value="1"/>
</dbReference>
<evidence type="ECO:0008006" key="12">
    <source>
        <dbReference type="Google" id="ProtNLM"/>
    </source>
</evidence>
<dbReference type="Gene3D" id="2.20.20.110">
    <property type="entry name" value="Rad4, beta-hairpin domain BHD1"/>
    <property type="match status" value="1"/>
</dbReference>
<dbReference type="InterPro" id="IPR004583">
    <property type="entry name" value="DNA_repair_Rad4"/>
</dbReference>
<dbReference type="InterPro" id="IPR036985">
    <property type="entry name" value="Transglutaminase-like_sf"/>
</dbReference>
<dbReference type="InterPro" id="IPR018327">
    <property type="entry name" value="BHD_2"/>
</dbReference>
<evidence type="ECO:0000259" key="9">
    <source>
        <dbReference type="SMART" id="SM01032"/>
    </source>
</evidence>
<feature type="domain" description="Rad4 beta-hairpin" evidence="7">
    <location>
        <begin position="688"/>
        <end position="745"/>
    </location>
</feature>
<dbReference type="Pfam" id="PF03835">
    <property type="entry name" value="Rad4"/>
    <property type="match status" value="1"/>
</dbReference>
<feature type="region of interest" description="Disordered" evidence="6">
    <location>
        <begin position="527"/>
        <end position="591"/>
    </location>
</feature>
<dbReference type="Gene3D" id="3.90.260.10">
    <property type="entry name" value="Transglutaminase-like"/>
    <property type="match status" value="2"/>
</dbReference>
<dbReference type="GO" id="GO:0006289">
    <property type="term" value="P:nucleotide-excision repair"/>
    <property type="evidence" value="ECO:0007669"/>
    <property type="project" value="InterPro"/>
</dbReference>
<evidence type="ECO:0000256" key="6">
    <source>
        <dbReference type="SAM" id="MobiDB-lite"/>
    </source>
</evidence>
<dbReference type="InterPro" id="IPR038765">
    <property type="entry name" value="Papain-like_cys_pep_sf"/>
</dbReference>
<keyword evidence="3" id="KW-0227">DNA damage</keyword>
<keyword evidence="4" id="KW-0234">DNA repair</keyword>
<dbReference type="SUPFAM" id="SSF53335">
    <property type="entry name" value="S-adenosyl-L-methionine-dependent methyltransferases"/>
    <property type="match status" value="1"/>
</dbReference>
<dbReference type="GO" id="GO:0003697">
    <property type="term" value="F:single-stranded DNA binding"/>
    <property type="evidence" value="ECO:0007669"/>
    <property type="project" value="TreeGrafter"/>
</dbReference>
<name>A0A9P1H536_9PEZI</name>
<feature type="compositionally biased region" description="Acidic residues" evidence="6">
    <location>
        <begin position="328"/>
        <end position="346"/>
    </location>
</feature>
<feature type="region of interest" description="Disordered" evidence="6">
    <location>
        <begin position="907"/>
        <end position="957"/>
    </location>
</feature>
<dbReference type="GO" id="GO:0000111">
    <property type="term" value="C:nucleotide-excision repair factor 2 complex"/>
    <property type="evidence" value="ECO:0007669"/>
    <property type="project" value="TreeGrafter"/>
</dbReference>
<dbReference type="Pfam" id="PF13649">
    <property type="entry name" value="Methyltransf_25"/>
    <property type="match status" value="1"/>
</dbReference>
<dbReference type="SMART" id="SM01030">
    <property type="entry name" value="BHD_1"/>
    <property type="match status" value="1"/>
</dbReference>
<sequence>MEMWKLIYQEELPPDIGPVKDILEEYSGIDSTEVEAHLHTIREKAWNATRYPCIGRWRFLYIDPSSDPRYQRVLSRLTSWRSSDVLLDLGCGVGQSLRQFSYDGVHASKLIGLDINPTLIEIGFELFRDRHRTPAGFVVGNMMDDVDEGLEKIDGRISIVHASNFWHLFNWTQQLAMAVRLVRFFKMGEKRAMIYGRHSPRPRTPIFRHDGSEEIDEEPTADTPRIEDPRATPRDIYGEMLTEAGVNQEVIEPARPLKRRMVRRRTLEIGDTAPELDQPSAGPASVETKVARELDETSEEEEEEEEEDIVFEDVVIPKPTIQTVYMTSDDEGSEGTDDDDDDDDDDKNPGVAFEDVDMRPPVATVHLPEPQRKDIELNLSAQKAAMSPMKRGLGRKKRPLSKEEKKQRLEVHKVHVLCLLYHCAMRNRWCNDAKVQGCLKKLLSQRMLNSLNPSRTLSQFGRTEALKAGLQEVGQMYRSRYQVTERGLRRALWAEDPDEVGDFDPPTDLEACLDRSDFLQVAKTLHGSRDVSAQEPSDLASPGKAAASGSSTALSTPPRRRFGLSTTASHYRRPPTTSPRSSKSHGGTPRKIKESHFPIYWVEVLDVAHQKWQPNSLSYVVAFDEDGAVKDVTKRYAKAYTAKTLRLRVESAEEQGARWWRKALRKYSRRRPTDLDQIEDNELAAALAREPIPSNIADFKHHPLYVLQRHLRRNEVLQADARDVGTVAAGSRAPLERVYLRRNVMVARSKEKWYRSGRVVKDNEIPAKWLPPRKQTRRGEDDEDDDENVQGDAGTPLYLLEHTEEFHHPPVLAARAAFILGVDYAPALTGFKFKGRHGTAVLSGVVVAAEYAEAVRAVIKGLVDLETEIEEDRKRKACLQAWRRLLMGLRIRQKIWEGVDEDLEAQREAEKQVDDEARGDSSHALTDAEIEDAASDVTEEYEIREEDDYGGGGFFVE</sequence>
<dbReference type="GO" id="GO:0005737">
    <property type="term" value="C:cytoplasm"/>
    <property type="evidence" value="ECO:0007669"/>
    <property type="project" value="TreeGrafter"/>
</dbReference>
<dbReference type="Proteomes" id="UP000838763">
    <property type="component" value="Unassembled WGS sequence"/>
</dbReference>
<dbReference type="PANTHER" id="PTHR12135">
    <property type="entry name" value="DNA REPAIR PROTEIN XP-C / RAD4"/>
    <property type="match status" value="1"/>
</dbReference>
<feature type="region of interest" description="Disordered" evidence="6">
    <location>
        <begin position="198"/>
        <end position="231"/>
    </location>
</feature>
<dbReference type="SMART" id="SM01032">
    <property type="entry name" value="BHD_3"/>
    <property type="match status" value="1"/>
</dbReference>
<dbReference type="PANTHER" id="PTHR12135:SF0">
    <property type="entry name" value="DNA REPAIR PROTEIN COMPLEMENTING XP-C CELLS"/>
    <property type="match status" value="1"/>
</dbReference>
<evidence type="ECO:0000313" key="10">
    <source>
        <dbReference type="EMBL" id="CAI4215444.1"/>
    </source>
</evidence>
<comment type="caution">
    <text evidence="10">The sequence shown here is derived from an EMBL/GenBank/DDBJ whole genome shotgun (WGS) entry which is preliminary data.</text>
</comment>
<organism evidence="10 11">
    <name type="scientific">Parascedosporium putredinis</name>
    <dbReference type="NCBI Taxonomy" id="1442378"/>
    <lineage>
        <taxon>Eukaryota</taxon>
        <taxon>Fungi</taxon>
        <taxon>Dikarya</taxon>
        <taxon>Ascomycota</taxon>
        <taxon>Pezizomycotina</taxon>
        <taxon>Sordariomycetes</taxon>
        <taxon>Hypocreomycetidae</taxon>
        <taxon>Microascales</taxon>
        <taxon>Microascaceae</taxon>
        <taxon>Parascedosporium</taxon>
    </lineage>
</organism>
<dbReference type="Gene3D" id="3.40.50.150">
    <property type="entry name" value="Vaccinia Virus protein VP39"/>
    <property type="match status" value="1"/>
</dbReference>
<evidence type="ECO:0000259" key="8">
    <source>
        <dbReference type="SMART" id="SM01031"/>
    </source>
</evidence>
<dbReference type="Pfam" id="PF10404">
    <property type="entry name" value="BHD_2"/>
    <property type="match status" value="1"/>
</dbReference>
<dbReference type="InterPro" id="IPR029063">
    <property type="entry name" value="SAM-dependent_MTases_sf"/>
</dbReference>
<feature type="compositionally biased region" description="Acidic residues" evidence="6">
    <location>
        <begin position="928"/>
        <end position="949"/>
    </location>
</feature>
<dbReference type="InterPro" id="IPR018326">
    <property type="entry name" value="Rad4_beta-hairpin_dom1"/>
</dbReference>
<evidence type="ECO:0000256" key="3">
    <source>
        <dbReference type="ARBA" id="ARBA00022763"/>
    </source>
</evidence>
<feature type="domain" description="Rad4 beta-hairpin" evidence="8">
    <location>
        <begin position="747"/>
        <end position="809"/>
    </location>
</feature>
<dbReference type="InterPro" id="IPR042488">
    <property type="entry name" value="Rad4_BHD3_sf"/>
</dbReference>
<feature type="domain" description="Rad4 beta-hairpin" evidence="9">
    <location>
        <begin position="733"/>
        <end position="859"/>
    </location>
</feature>
<reference evidence="10" key="1">
    <citation type="submission" date="2022-11" db="EMBL/GenBank/DDBJ databases">
        <authorList>
            <person name="Scott C."/>
            <person name="Bruce N."/>
        </authorList>
    </citation>
    <scope>NUCLEOTIDE SEQUENCE</scope>
</reference>
<dbReference type="SMART" id="SM01031">
    <property type="entry name" value="BHD_2"/>
    <property type="match status" value="1"/>
</dbReference>
<evidence type="ECO:0000256" key="4">
    <source>
        <dbReference type="ARBA" id="ARBA00023204"/>
    </source>
</evidence>
<dbReference type="InterPro" id="IPR018325">
    <property type="entry name" value="Rad4/PNGase_transGLS-fold"/>
</dbReference>
<comment type="similarity">
    <text evidence="2">Belongs to the XPC family.</text>
</comment>
<evidence type="ECO:0000313" key="11">
    <source>
        <dbReference type="Proteomes" id="UP000838763"/>
    </source>
</evidence>
<feature type="region of interest" description="Disordered" evidence="6">
    <location>
        <begin position="386"/>
        <end position="406"/>
    </location>
</feature>
<dbReference type="OrthoDB" id="300780at2759"/>
<keyword evidence="11" id="KW-1185">Reference proteome</keyword>
<keyword evidence="5" id="KW-0539">Nucleus</keyword>
<dbReference type="InterPro" id="IPR018328">
    <property type="entry name" value="Rad4_beta-hairpin_dom3"/>
</dbReference>
<gene>
    <name evidence="10" type="ORF">PPNO1_LOCUS5153</name>
</gene>
<feature type="compositionally biased region" description="Basic and acidic residues" evidence="6">
    <location>
        <begin position="907"/>
        <end position="921"/>
    </location>
</feature>
<evidence type="ECO:0000256" key="2">
    <source>
        <dbReference type="ARBA" id="ARBA00009525"/>
    </source>
</evidence>
<protein>
    <recommendedName>
        <fullName evidence="12">Rad4-domain-containing protein</fullName>
    </recommendedName>
</protein>
<comment type="subcellular location">
    <subcellularLocation>
        <location evidence="1">Nucleus</location>
    </subcellularLocation>
</comment>
<dbReference type="EMBL" id="CALLCH030000012">
    <property type="protein sequence ID" value="CAI4215444.1"/>
    <property type="molecule type" value="Genomic_DNA"/>
</dbReference>
<evidence type="ECO:0000256" key="1">
    <source>
        <dbReference type="ARBA" id="ARBA00004123"/>
    </source>
</evidence>
<dbReference type="InterPro" id="IPR041698">
    <property type="entry name" value="Methyltransf_25"/>
</dbReference>
<evidence type="ECO:0000259" key="7">
    <source>
        <dbReference type="SMART" id="SM01030"/>
    </source>
</evidence>
<dbReference type="Pfam" id="PF10403">
    <property type="entry name" value="BHD_1"/>
    <property type="match status" value="1"/>
</dbReference>
<feature type="region of interest" description="Disordered" evidence="6">
    <location>
        <begin position="269"/>
        <end position="354"/>
    </location>
</feature>
<dbReference type="Pfam" id="PF10405">
    <property type="entry name" value="BHD_3"/>
    <property type="match status" value="1"/>
</dbReference>
<dbReference type="GO" id="GO:0071942">
    <property type="term" value="C:XPC complex"/>
    <property type="evidence" value="ECO:0007669"/>
    <property type="project" value="TreeGrafter"/>
</dbReference>
<feature type="region of interest" description="Disordered" evidence="6">
    <location>
        <begin position="765"/>
        <end position="793"/>
    </location>
</feature>
<evidence type="ECO:0000256" key="5">
    <source>
        <dbReference type="ARBA" id="ARBA00023242"/>
    </source>
</evidence>
<dbReference type="GO" id="GO:0006298">
    <property type="term" value="P:mismatch repair"/>
    <property type="evidence" value="ECO:0007669"/>
    <property type="project" value="TreeGrafter"/>
</dbReference>
<dbReference type="GO" id="GO:0003684">
    <property type="term" value="F:damaged DNA binding"/>
    <property type="evidence" value="ECO:0007669"/>
    <property type="project" value="InterPro"/>
</dbReference>
<feature type="compositionally biased region" description="Acidic residues" evidence="6">
    <location>
        <begin position="296"/>
        <end position="311"/>
    </location>
</feature>
<dbReference type="SUPFAM" id="SSF54001">
    <property type="entry name" value="Cysteine proteinases"/>
    <property type="match status" value="1"/>
</dbReference>